<accession>A0AAT9FSF6</accession>
<name>A0AAT9FSF6_9BACT</name>
<dbReference type="KEGG" id="osu:NT6N_40050"/>
<proteinExistence type="predicted"/>
<protein>
    <submittedName>
        <fullName evidence="1">Uncharacterized protein</fullName>
    </submittedName>
</protein>
<gene>
    <name evidence="1" type="ORF">NT6N_40050</name>
</gene>
<reference evidence="1" key="1">
    <citation type="submission" date="2024-07" db="EMBL/GenBank/DDBJ databases">
        <title>Complete genome sequence of Verrucomicrobiaceae bacterium NT6N.</title>
        <authorList>
            <person name="Huang C."/>
            <person name="Takami H."/>
            <person name="Hamasaki K."/>
        </authorList>
    </citation>
    <scope>NUCLEOTIDE SEQUENCE</scope>
    <source>
        <strain evidence="1">NT6N</strain>
    </source>
</reference>
<evidence type="ECO:0000313" key="1">
    <source>
        <dbReference type="EMBL" id="BDS08965.1"/>
    </source>
</evidence>
<sequence>MKATITIDDARFDRNVAITGDTDTSILITKALETLITVDRKKRTLSLSGSTPDFTIPSRNGA</sequence>
<dbReference type="EMBL" id="AP026866">
    <property type="protein sequence ID" value="BDS08965.1"/>
    <property type="molecule type" value="Genomic_DNA"/>
</dbReference>
<organism evidence="1">
    <name type="scientific">Oceaniferula spumae</name>
    <dbReference type="NCBI Taxonomy" id="2979115"/>
    <lineage>
        <taxon>Bacteria</taxon>
        <taxon>Pseudomonadati</taxon>
        <taxon>Verrucomicrobiota</taxon>
        <taxon>Verrucomicrobiia</taxon>
        <taxon>Verrucomicrobiales</taxon>
        <taxon>Verrucomicrobiaceae</taxon>
        <taxon>Oceaniferula</taxon>
    </lineage>
</organism>
<dbReference type="AlphaFoldDB" id="A0AAT9FSF6"/>